<comment type="caution">
    <text evidence="1">The sequence shown here is derived from an EMBL/GenBank/DDBJ whole genome shotgun (WGS) entry which is preliminary data.</text>
</comment>
<evidence type="ECO:0000313" key="2">
    <source>
        <dbReference type="EMBL" id="MDN4577254.1"/>
    </source>
</evidence>
<dbReference type="AlphaFoldDB" id="A0AAW7MJV3"/>
<reference evidence="1" key="1">
    <citation type="submission" date="2018-04" db="EMBL/GenBank/DDBJ databases">
        <authorList>
            <person name="Jy Z."/>
        </authorList>
    </citation>
    <scope>NUCLEOTIDE SEQUENCE</scope>
    <source>
        <strain evidence="2">AS13</strain>
        <strain evidence="1">LA18</strain>
    </source>
</reference>
<organism evidence="1 4">
    <name type="scientific">Pandoraea cepalis</name>
    <dbReference type="NCBI Taxonomy" id="2508294"/>
    <lineage>
        <taxon>Bacteria</taxon>
        <taxon>Pseudomonadati</taxon>
        <taxon>Pseudomonadota</taxon>
        <taxon>Betaproteobacteria</taxon>
        <taxon>Burkholderiales</taxon>
        <taxon>Burkholderiaceae</taxon>
        <taxon>Pandoraea</taxon>
    </lineage>
</organism>
<evidence type="ECO:0000313" key="4">
    <source>
        <dbReference type="Proteomes" id="UP001172791"/>
    </source>
</evidence>
<evidence type="ECO:0000313" key="1">
    <source>
        <dbReference type="EMBL" id="MDN4572891.1"/>
    </source>
</evidence>
<dbReference type="RefSeq" id="WP_301233923.1">
    <property type="nucleotide sequence ID" value="NZ_QAIC01000032.1"/>
</dbReference>
<dbReference type="Proteomes" id="UP001172791">
    <property type="component" value="Unassembled WGS sequence"/>
</dbReference>
<dbReference type="EMBL" id="QAIC01000032">
    <property type="protein sequence ID" value="MDN4572891.1"/>
    <property type="molecule type" value="Genomic_DNA"/>
</dbReference>
<accession>A0AAW7MJV3</accession>
<protein>
    <submittedName>
        <fullName evidence="1">Uncharacterized protein</fullName>
    </submittedName>
</protein>
<evidence type="ECO:0000313" key="3">
    <source>
        <dbReference type="Proteomes" id="UP001172788"/>
    </source>
</evidence>
<keyword evidence="3" id="KW-1185">Reference proteome</keyword>
<sequence length="63" mass="7238">MPEMQITVSDNDLAMLEQVREVHGLPSIEEAAIWLVKSRIREQMKRVSGRGRAMFEVKRGNGR</sequence>
<dbReference type="Proteomes" id="UP001172788">
    <property type="component" value="Unassembled WGS sequence"/>
</dbReference>
<dbReference type="EMBL" id="QAID01000030">
    <property type="protein sequence ID" value="MDN4577254.1"/>
    <property type="molecule type" value="Genomic_DNA"/>
</dbReference>
<proteinExistence type="predicted"/>
<name>A0AAW7MJV3_9BURK</name>
<gene>
    <name evidence="1" type="ORF">DBA34_06425</name>
    <name evidence="2" type="ORF">DBB29_03855</name>
</gene>